<dbReference type="HOGENOM" id="CLU_038259_0_0_9"/>
<dbReference type="Gene3D" id="2.60.40.10">
    <property type="entry name" value="Immunoglobulins"/>
    <property type="match status" value="2"/>
</dbReference>
<gene>
    <name evidence="2" type="ORF">CLORAM_02001</name>
</gene>
<dbReference type="AlphaFoldDB" id="B0N5T7"/>
<dbReference type="Gene3D" id="3.20.20.370">
    <property type="entry name" value="Glycoside hydrolase/deacetylase"/>
    <property type="match status" value="1"/>
</dbReference>
<dbReference type="InterPro" id="IPR013783">
    <property type="entry name" value="Ig-like_fold"/>
</dbReference>
<dbReference type="GO" id="GO:0005975">
    <property type="term" value="P:carbohydrate metabolic process"/>
    <property type="evidence" value="ECO:0007669"/>
    <property type="project" value="InterPro"/>
</dbReference>
<dbReference type="Pfam" id="PF01522">
    <property type="entry name" value="Polysacc_deac_1"/>
    <property type="match status" value="1"/>
</dbReference>
<comment type="caution">
    <text evidence="2">The sequence shown here is derived from an EMBL/GenBank/DDBJ whole genome shotgun (WGS) entry which is preliminary data.</text>
</comment>
<sequence>MTFIDNKFLRPIMFMERSRKMKLFNKFSKKQKITFISVLFILIISTVYLIWQKNNQLLTFVKDPILEINHEFDYQKIIKNIKNVQTSDIKVDTSKLKNDKIGSYPVTYIYQGKKFTVNINVVDKTKPKFEINNIEIDAGMDVDPTMLVDNIVDETKTTISFKDAYNFSKKGKVKVTVIVSDESNNKSTKHATVTVLSKDTTKPTISGLNDLTVTLNGKVDYLAGVKGNDNRDPHPQLTIDNKKVRLDKLGDYIVTYTCKDRSGNKIVAKRKVSVVEKKEIGVYAQTEEKVIYLTFDDGPSKNTKRILDILDKYHAKATFFVTGTNQNYNYLIKEAYQRGHTIGLHTYSHDYKTVYTSVTAYFNDLERVGNMVKNEIGFIPKYIRFPGGASNTISRKYCPGIMSILANEVIDRGYQFYDWNYGTGDAGGNNIPVNQIIATATAGNANNQVILAHDTDAKNTTVDALPAIIEHYQALGYSFKSIDDNSYVPHHHINN</sequence>
<keyword evidence="3" id="KW-1185">Reference proteome</keyword>
<dbReference type="PANTHER" id="PTHR10587:SF125">
    <property type="entry name" value="POLYSACCHARIDE DEACETYLASE YHEN-RELATED"/>
    <property type="match status" value="1"/>
</dbReference>
<evidence type="ECO:0000259" key="1">
    <source>
        <dbReference type="PROSITE" id="PS51677"/>
    </source>
</evidence>
<dbReference type="InterPro" id="IPR050248">
    <property type="entry name" value="Polysacc_deacetylase_ArnD"/>
</dbReference>
<dbReference type="PROSITE" id="PS51677">
    <property type="entry name" value="NODB"/>
    <property type="match status" value="1"/>
</dbReference>
<dbReference type="eggNOG" id="COG0726">
    <property type="taxonomic scope" value="Bacteria"/>
</dbReference>
<dbReference type="GO" id="GO:0016810">
    <property type="term" value="F:hydrolase activity, acting on carbon-nitrogen (but not peptide) bonds"/>
    <property type="evidence" value="ECO:0007669"/>
    <property type="project" value="InterPro"/>
</dbReference>
<dbReference type="PANTHER" id="PTHR10587">
    <property type="entry name" value="GLYCOSYL TRANSFERASE-RELATED"/>
    <property type="match status" value="1"/>
</dbReference>
<accession>B0N5T7</accession>
<dbReference type="SUPFAM" id="SSF88713">
    <property type="entry name" value="Glycoside hydrolase/deacetylase"/>
    <property type="match status" value="1"/>
</dbReference>
<organism evidence="2 3">
    <name type="scientific">Thomasclavelia ramosa DSM 1402</name>
    <dbReference type="NCBI Taxonomy" id="445974"/>
    <lineage>
        <taxon>Bacteria</taxon>
        <taxon>Bacillati</taxon>
        <taxon>Bacillota</taxon>
        <taxon>Erysipelotrichia</taxon>
        <taxon>Erysipelotrichales</taxon>
        <taxon>Coprobacillaceae</taxon>
        <taxon>Thomasclavelia</taxon>
    </lineage>
</organism>
<proteinExistence type="predicted"/>
<evidence type="ECO:0000313" key="2">
    <source>
        <dbReference type="EMBL" id="EDS18455.1"/>
    </source>
</evidence>
<dbReference type="EMBL" id="ABFX02000006">
    <property type="protein sequence ID" value="EDS18455.1"/>
    <property type="molecule type" value="Genomic_DNA"/>
</dbReference>
<feature type="domain" description="NodB homology" evidence="1">
    <location>
        <begin position="289"/>
        <end position="480"/>
    </location>
</feature>
<evidence type="ECO:0000313" key="3">
    <source>
        <dbReference type="Proteomes" id="UP000005798"/>
    </source>
</evidence>
<dbReference type="Proteomes" id="UP000005798">
    <property type="component" value="Unassembled WGS sequence"/>
</dbReference>
<dbReference type="InterPro" id="IPR002509">
    <property type="entry name" value="NODB_dom"/>
</dbReference>
<reference evidence="2" key="1">
    <citation type="submission" date="2007-11" db="EMBL/GenBank/DDBJ databases">
        <authorList>
            <person name="Fulton L."/>
            <person name="Clifton S."/>
            <person name="Fulton B."/>
            <person name="Xu J."/>
            <person name="Minx P."/>
            <person name="Pepin K.H."/>
            <person name="Johnson M."/>
            <person name="Thiruvilangam P."/>
            <person name="Bhonagiri V."/>
            <person name="Nash W.E."/>
            <person name="Mardis E.R."/>
            <person name="Wilson R.K."/>
        </authorList>
    </citation>
    <scope>NUCLEOTIDE SEQUENCE [LARGE SCALE GENOMIC DNA]</scope>
    <source>
        <strain evidence="2">DSM 1402</strain>
    </source>
</reference>
<dbReference type="CDD" id="cd10944">
    <property type="entry name" value="CE4_SmPgdA_like"/>
    <property type="match status" value="1"/>
</dbReference>
<reference evidence="2" key="2">
    <citation type="submission" date="2014-06" db="EMBL/GenBank/DDBJ databases">
        <title>Draft genome sequence of Clostridium ramosum(DSM 1402).</title>
        <authorList>
            <person name="Sudarsanam P."/>
            <person name="Ley R."/>
            <person name="Guruge J."/>
            <person name="Turnbaugh P.J."/>
            <person name="Mahowald M."/>
            <person name="Liep D."/>
            <person name="Gordon J."/>
        </authorList>
    </citation>
    <scope>NUCLEOTIDE SEQUENCE</scope>
    <source>
        <strain evidence="2">DSM 1402</strain>
    </source>
</reference>
<name>B0N5T7_9FIRM</name>
<protein>
    <submittedName>
        <fullName evidence="2">Polysaccharide deacetylase</fullName>
    </submittedName>
</protein>
<dbReference type="InterPro" id="IPR011330">
    <property type="entry name" value="Glyco_hydro/deAcase_b/a-brl"/>
</dbReference>